<dbReference type="STRING" id="1851544.ODI_02670"/>
<evidence type="ECO:0000259" key="2">
    <source>
        <dbReference type="SMART" id="SM00858"/>
    </source>
</evidence>
<proteinExistence type="predicted"/>
<dbReference type="EMBL" id="FLRC01000004">
    <property type="protein sequence ID" value="SBT23981.1"/>
    <property type="molecule type" value="Genomic_DNA"/>
</dbReference>
<keyword evidence="5" id="KW-1185">Reference proteome</keyword>
<dbReference type="OrthoDB" id="2037472at2"/>
<dbReference type="EMBL" id="LT907988">
    <property type="protein sequence ID" value="SOE47330.1"/>
    <property type="molecule type" value="Genomic_DNA"/>
</dbReference>
<dbReference type="InterPro" id="IPR013974">
    <property type="entry name" value="SAF"/>
</dbReference>
<dbReference type="NCBIfam" id="TIGR03177">
    <property type="entry name" value="pilus_cpaB"/>
    <property type="match status" value="1"/>
</dbReference>
<evidence type="ECO:0000256" key="1">
    <source>
        <dbReference type="SAM" id="MobiDB-lite"/>
    </source>
</evidence>
<evidence type="ECO:0000313" key="3">
    <source>
        <dbReference type="EMBL" id="SBT23981.1"/>
    </source>
</evidence>
<dbReference type="AlphaFoldDB" id="A0A1C3JXI2"/>
<feature type="region of interest" description="Disordered" evidence="1">
    <location>
        <begin position="203"/>
        <end position="223"/>
    </location>
</feature>
<dbReference type="InterPro" id="IPR031571">
    <property type="entry name" value="RcpC_dom"/>
</dbReference>
<dbReference type="SMART" id="SM00858">
    <property type="entry name" value="SAF"/>
    <property type="match status" value="1"/>
</dbReference>
<dbReference type="Pfam" id="PF08666">
    <property type="entry name" value="SAF"/>
    <property type="match status" value="1"/>
</dbReference>
<dbReference type="Pfam" id="PF16976">
    <property type="entry name" value="RcpC"/>
    <property type="match status" value="1"/>
</dbReference>
<dbReference type="Proteomes" id="UP000078558">
    <property type="component" value="Chromosome I"/>
</dbReference>
<gene>
    <name evidence="3" type="ORF">ODI_02670</name>
    <name evidence="4" type="ORF">ODI_R0775</name>
</gene>
<feature type="domain" description="SAF" evidence="2">
    <location>
        <begin position="49"/>
        <end position="120"/>
    </location>
</feature>
<name>A0A1C3JXI2_9BURK</name>
<reference evidence="3 5" key="1">
    <citation type="submission" date="2016-06" db="EMBL/GenBank/DDBJ databases">
        <authorList>
            <person name="Kjaerup R.B."/>
            <person name="Dalgaard T.S."/>
            <person name="Juul-Madsen H.R."/>
        </authorList>
    </citation>
    <scope>NUCLEOTIDE SEQUENCE [LARGE SCALE GENOMIC DNA]</scope>
    <source>
        <strain evidence="3">Orrdi1</strain>
    </source>
</reference>
<accession>A0A1C3JXI2</accession>
<sequence length="315" mass="33581">MKTRSLILLASAITLAAGAALVGRALMRPPPPVTIVKEVAAPAKPQQQRQVLVAARPLTPGEFLDGGSLAWRALPEDSLRVEHYTASVDADRRKIEQEVVGATPRRNLAEGDALTRETLVRNGEHGFIATVLKPNMRAVSIPINAVSSNTGLVNAGDRVDVILYLERKEMEMQSQDLPNGAYTLLAAQTIVQDARVLGLNGNPSGIGPKLPAETDENTSGGRSPIRVLYESITLEVTPADAERLAMAREIGALQVALRGGRQEGTATAQATHADISPAVTRLGNATDIFKLPTPQAVKTFRGEQQGQQTFAPTAR</sequence>
<organism evidence="3 5">
    <name type="scientific">Orrella dioscoreae</name>
    <dbReference type="NCBI Taxonomy" id="1851544"/>
    <lineage>
        <taxon>Bacteria</taxon>
        <taxon>Pseudomonadati</taxon>
        <taxon>Pseudomonadota</taxon>
        <taxon>Betaproteobacteria</taxon>
        <taxon>Burkholderiales</taxon>
        <taxon>Alcaligenaceae</taxon>
        <taxon>Orrella</taxon>
    </lineage>
</organism>
<dbReference type="KEGG" id="odi:ODI_R0775"/>
<evidence type="ECO:0000313" key="4">
    <source>
        <dbReference type="EMBL" id="SOE47330.1"/>
    </source>
</evidence>
<dbReference type="RefSeq" id="WP_067749699.1">
    <property type="nucleotide sequence ID" value="NZ_LT907988.1"/>
</dbReference>
<dbReference type="InterPro" id="IPR017592">
    <property type="entry name" value="Pilus_assmbl_Flp-typ_CpaB"/>
</dbReference>
<dbReference type="CDD" id="cd11614">
    <property type="entry name" value="SAF_CpaB_FlgA_like"/>
    <property type="match status" value="1"/>
</dbReference>
<reference evidence="4 5" key="2">
    <citation type="submission" date="2017-08" db="EMBL/GenBank/DDBJ databases">
        <authorList>
            <person name="de Groot N.N."/>
        </authorList>
    </citation>
    <scope>NUCLEOTIDE SEQUENCE [LARGE SCALE GENOMIC DNA]</scope>
    <source>
        <strain evidence="4">Orrdi1</strain>
    </source>
</reference>
<evidence type="ECO:0000313" key="5">
    <source>
        <dbReference type="Proteomes" id="UP000078558"/>
    </source>
</evidence>
<protein>
    <submittedName>
        <fullName evidence="3">Flp pilus assembly protein RcpC/CpaB</fullName>
    </submittedName>
</protein>